<keyword evidence="4" id="KW-0472">Membrane</keyword>
<evidence type="ECO:0000256" key="2">
    <source>
        <dbReference type="ARBA" id="ARBA00022676"/>
    </source>
</evidence>
<dbReference type="InterPro" id="IPR050271">
    <property type="entry name" value="UDP-glycosyltransferase"/>
</dbReference>
<dbReference type="PANTHER" id="PTHR48043:SF159">
    <property type="entry name" value="EG:EG0003.4 PROTEIN-RELATED"/>
    <property type="match status" value="1"/>
</dbReference>
<dbReference type="InterPro" id="IPR002213">
    <property type="entry name" value="UDP_glucos_trans"/>
</dbReference>
<dbReference type="EMBL" id="CAVLEF010000009">
    <property type="protein sequence ID" value="CAK1547656.1"/>
    <property type="molecule type" value="Genomic_DNA"/>
</dbReference>
<name>A0AAV1JHY6_9NEOP</name>
<evidence type="ECO:0008006" key="8">
    <source>
        <dbReference type="Google" id="ProtNLM"/>
    </source>
</evidence>
<evidence type="ECO:0000256" key="1">
    <source>
        <dbReference type="ARBA" id="ARBA00009995"/>
    </source>
</evidence>
<dbReference type="SUPFAM" id="SSF53756">
    <property type="entry name" value="UDP-Glycosyltransferase/glycogen phosphorylase"/>
    <property type="match status" value="1"/>
</dbReference>
<evidence type="ECO:0000256" key="3">
    <source>
        <dbReference type="ARBA" id="ARBA00022679"/>
    </source>
</evidence>
<dbReference type="Gene3D" id="3.40.50.2000">
    <property type="entry name" value="Glycogen Phosphorylase B"/>
    <property type="match status" value="2"/>
</dbReference>
<dbReference type="Proteomes" id="UP001497472">
    <property type="component" value="Unassembled WGS sequence"/>
</dbReference>
<dbReference type="AlphaFoldDB" id="A0AAV1JHY6"/>
<feature type="transmembrane region" description="Helical" evidence="4">
    <location>
        <begin position="486"/>
        <end position="505"/>
    </location>
</feature>
<accession>A0AAV1JHY6</accession>
<dbReference type="Pfam" id="PF00201">
    <property type="entry name" value="UDPGT"/>
    <property type="match status" value="1"/>
</dbReference>
<protein>
    <recommendedName>
        <fullName evidence="8">UDP-glucuronosyltransferase</fullName>
    </recommendedName>
</protein>
<keyword evidence="3" id="KW-0808">Transferase</keyword>
<organism evidence="6 7">
    <name type="scientific">Leptosia nina</name>
    <dbReference type="NCBI Taxonomy" id="320188"/>
    <lineage>
        <taxon>Eukaryota</taxon>
        <taxon>Metazoa</taxon>
        <taxon>Ecdysozoa</taxon>
        <taxon>Arthropoda</taxon>
        <taxon>Hexapoda</taxon>
        <taxon>Insecta</taxon>
        <taxon>Pterygota</taxon>
        <taxon>Neoptera</taxon>
        <taxon>Endopterygota</taxon>
        <taxon>Lepidoptera</taxon>
        <taxon>Glossata</taxon>
        <taxon>Ditrysia</taxon>
        <taxon>Papilionoidea</taxon>
        <taxon>Pieridae</taxon>
        <taxon>Pierinae</taxon>
        <taxon>Leptosia</taxon>
    </lineage>
</organism>
<feature type="chain" id="PRO_5043875089" description="UDP-glucuronosyltransferase" evidence="5">
    <location>
        <begin position="20"/>
        <end position="519"/>
    </location>
</feature>
<dbReference type="FunFam" id="3.40.50.2000:FF:000050">
    <property type="entry name" value="UDP-glucuronosyltransferase"/>
    <property type="match status" value="1"/>
</dbReference>
<keyword evidence="5" id="KW-0732">Signal</keyword>
<keyword evidence="4" id="KW-1133">Transmembrane helix</keyword>
<dbReference type="GO" id="GO:0008194">
    <property type="term" value="F:UDP-glycosyltransferase activity"/>
    <property type="evidence" value="ECO:0007669"/>
    <property type="project" value="InterPro"/>
</dbReference>
<evidence type="ECO:0000313" key="7">
    <source>
        <dbReference type="Proteomes" id="UP001497472"/>
    </source>
</evidence>
<feature type="signal peptide" evidence="5">
    <location>
        <begin position="1"/>
        <end position="19"/>
    </location>
</feature>
<comment type="caution">
    <text evidence="6">The sequence shown here is derived from an EMBL/GenBank/DDBJ whole genome shotgun (WGS) entry which is preliminary data.</text>
</comment>
<sequence length="519" mass="60032">MQRVIILIISFLFVTDVFGAKILTIVPTPSISHQVVFRPLIQELARRGHQVTVITPDPAFTKENRPANLTEIDVHDVSYGIWQEAMKKQDIELGKRTGLFKMMEEMTIFFTYILEMQLRAEEVQAILSNKHEKYDLLLIEACGKPFIMFSHLIKAPVIQISSFGMMIGSEEIVGAPSHPILYPMAMRQRIYNLTFWEKLYELYTHFWVMSQWLYGETKEYEILKKYFGDDVPSYRELHKNVDMMFLNIHPMWSNNQPLPPNVISIWGIHKNPEKPLPKDLQTYLDSSKNGVIYLSFGSNAKSIMLPKEVITLLINVFSKLPYDILWKWESEELPGKSENIKVSTWLPQSDLLRHPKIKTFITQGGLQSTDEAMNAGVPLIGIPMLGDQWYNVELYEQHKIGVKLDLETLTEEQLTKAIETVITDKSYKENIVKLKNLMSDQPQTALERAVWWTEYVIRNGGAKHLRAAGANLSWTEYYEIEFITKLISLISSLILIAFATLYIIYRRIVKTFTTKVKIS</sequence>
<proteinExistence type="inferred from homology"/>
<dbReference type="CDD" id="cd03784">
    <property type="entry name" value="GT1_Gtf-like"/>
    <property type="match status" value="1"/>
</dbReference>
<dbReference type="PANTHER" id="PTHR48043">
    <property type="entry name" value="EG:EG0003.4 PROTEIN-RELATED"/>
    <property type="match status" value="1"/>
</dbReference>
<evidence type="ECO:0000313" key="6">
    <source>
        <dbReference type="EMBL" id="CAK1547656.1"/>
    </source>
</evidence>
<evidence type="ECO:0000256" key="4">
    <source>
        <dbReference type="SAM" id="Phobius"/>
    </source>
</evidence>
<gene>
    <name evidence="6" type="ORF">LNINA_LOCUS7115</name>
</gene>
<keyword evidence="7" id="KW-1185">Reference proteome</keyword>
<reference evidence="6 7" key="1">
    <citation type="submission" date="2023-11" db="EMBL/GenBank/DDBJ databases">
        <authorList>
            <person name="Okamura Y."/>
        </authorList>
    </citation>
    <scope>NUCLEOTIDE SEQUENCE [LARGE SCALE GENOMIC DNA]</scope>
</reference>
<keyword evidence="2" id="KW-0328">Glycosyltransferase</keyword>
<evidence type="ECO:0000256" key="5">
    <source>
        <dbReference type="SAM" id="SignalP"/>
    </source>
</evidence>
<comment type="similarity">
    <text evidence="1">Belongs to the UDP-glycosyltransferase family.</text>
</comment>
<keyword evidence="4" id="KW-0812">Transmembrane</keyword>